<proteinExistence type="predicted"/>
<gene>
    <name evidence="3" type="ORF">T440DRAFT_553998</name>
</gene>
<dbReference type="InterPro" id="IPR021514">
    <property type="entry name" value="DUF3176"/>
</dbReference>
<evidence type="ECO:0000313" key="4">
    <source>
        <dbReference type="Proteomes" id="UP000799423"/>
    </source>
</evidence>
<feature type="compositionally biased region" description="Polar residues" evidence="1">
    <location>
        <begin position="72"/>
        <end position="98"/>
    </location>
</feature>
<keyword evidence="4" id="KW-1185">Reference proteome</keyword>
<accession>A0A6A7B9J9</accession>
<evidence type="ECO:0000256" key="1">
    <source>
        <dbReference type="SAM" id="MobiDB-lite"/>
    </source>
</evidence>
<dbReference type="OrthoDB" id="5376804at2759"/>
<dbReference type="Pfam" id="PF11374">
    <property type="entry name" value="DUF3176"/>
    <property type="match status" value="1"/>
</dbReference>
<feature type="transmembrane region" description="Helical" evidence="2">
    <location>
        <begin position="260"/>
        <end position="278"/>
    </location>
</feature>
<dbReference type="EMBL" id="MU006300">
    <property type="protein sequence ID" value="KAF2852083.1"/>
    <property type="molecule type" value="Genomic_DNA"/>
</dbReference>
<protein>
    <submittedName>
        <fullName evidence="3">Uncharacterized protein</fullName>
    </submittedName>
</protein>
<evidence type="ECO:0000313" key="3">
    <source>
        <dbReference type="EMBL" id="KAF2852083.1"/>
    </source>
</evidence>
<feature type="transmembrane region" description="Helical" evidence="2">
    <location>
        <begin position="194"/>
        <end position="214"/>
    </location>
</feature>
<sequence>MSFHNSPPTAAQANFVYPEHAHIRSNNSPSPLLQAEQHDNVPSTSDSSAQNATHDVHRIESPDIDNGDVYGTETTPAISTTSHSARTTEVPSQSSDVTIAQGDINEPRPGKLSKFRRRLTTVPWPKEKWSSSTPKGVGSLKRWWQRHRYFNIWWWEMTCCIIAFAALVAIVVTIRAHEHKPLPQWRYGLTVNAMIAAYTVILKAAAGLVLAEGISHLKWIAIARPQSLSTFVAHDNASRGPLGALKLLWKNEYSSGGPHMSPFISSLGALITVLVLLVDPFSQQIIKTYQCERRTTTENGTIARTNVYREIGKHSGSSENTIPLSVRNAVNNGLFASQKPNVQFTCRTGNCTFAEEYTTLAFCSSCLDATDELEYTPYEDFDEFFDDTMLYTNVTLAINDRENLTLSRGGQALSRGYLGLVSYFGADLAMIRWDGPSPIPDQNQTIRGYRCNLYPCMKTFKAKINTGKIEEEAVDTSGNVFSIVAPQQYAMVRSAADLNCLDNADQRNTLQRLGYQFNETTRWLPYNVSWAKGTAETPIFAPSGFDDPCERAPANQHPDLCNGKKTSAKALKAIPARCVYNMGHLTTSSLYENLFGPMFTGYVRNSWMYAYAGYEGTETMLALFNAGSGNGTLEDVEGILRNITDSLTTYMRQAGAAGFSDPVMGEMYDYTSCIKVRWAWLSYPAIIVGALLVFFTWMAIYARIEQSRLRRQWKDEDSVPFIHDFKSSALDFLYHGLDRDSLRHMDDIGATNQIRELEKRAEKVMVTLVATDQGWKLSSVAS</sequence>
<dbReference type="Proteomes" id="UP000799423">
    <property type="component" value="Unassembled WGS sequence"/>
</dbReference>
<dbReference type="PANTHER" id="PTHR35394:SF5">
    <property type="entry name" value="DUF3176 DOMAIN-CONTAINING PROTEIN"/>
    <property type="match status" value="1"/>
</dbReference>
<dbReference type="AlphaFoldDB" id="A0A6A7B9J9"/>
<feature type="compositionally biased region" description="Polar residues" evidence="1">
    <location>
        <begin position="40"/>
        <end position="53"/>
    </location>
</feature>
<keyword evidence="2" id="KW-0472">Membrane</keyword>
<organism evidence="3 4">
    <name type="scientific">Plenodomus tracheiphilus IPT5</name>
    <dbReference type="NCBI Taxonomy" id="1408161"/>
    <lineage>
        <taxon>Eukaryota</taxon>
        <taxon>Fungi</taxon>
        <taxon>Dikarya</taxon>
        <taxon>Ascomycota</taxon>
        <taxon>Pezizomycotina</taxon>
        <taxon>Dothideomycetes</taxon>
        <taxon>Pleosporomycetidae</taxon>
        <taxon>Pleosporales</taxon>
        <taxon>Pleosporineae</taxon>
        <taxon>Leptosphaeriaceae</taxon>
        <taxon>Plenodomus</taxon>
    </lineage>
</organism>
<feature type="region of interest" description="Disordered" evidence="1">
    <location>
        <begin position="22"/>
        <end position="112"/>
    </location>
</feature>
<name>A0A6A7B9J9_9PLEO</name>
<feature type="transmembrane region" description="Helical" evidence="2">
    <location>
        <begin position="678"/>
        <end position="702"/>
    </location>
</feature>
<reference evidence="3" key="1">
    <citation type="submission" date="2020-01" db="EMBL/GenBank/DDBJ databases">
        <authorList>
            <consortium name="DOE Joint Genome Institute"/>
            <person name="Haridas S."/>
            <person name="Albert R."/>
            <person name="Binder M."/>
            <person name="Bloem J."/>
            <person name="Labutti K."/>
            <person name="Salamov A."/>
            <person name="Andreopoulos B."/>
            <person name="Baker S.E."/>
            <person name="Barry K."/>
            <person name="Bills G."/>
            <person name="Bluhm B.H."/>
            <person name="Cannon C."/>
            <person name="Castanera R."/>
            <person name="Culley D.E."/>
            <person name="Daum C."/>
            <person name="Ezra D."/>
            <person name="Gonzalez J.B."/>
            <person name="Henrissat B."/>
            <person name="Kuo A."/>
            <person name="Liang C."/>
            <person name="Lipzen A."/>
            <person name="Lutzoni F."/>
            <person name="Magnuson J."/>
            <person name="Mondo S."/>
            <person name="Nolan M."/>
            <person name="Ohm R."/>
            <person name="Pangilinan J."/>
            <person name="Park H.-J."/>
            <person name="Ramirez L."/>
            <person name="Alfaro M."/>
            <person name="Sun H."/>
            <person name="Tritt A."/>
            <person name="Yoshinaga Y."/>
            <person name="Zwiers L.-H."/>
            <person name="Turgeon B.G."/>
            <person name="Goodwin S.B."/>
            <person name="Spatafora J.W."/>
            <person name="Crous P.W."/>
            <person name="Grigoriev I.V."/>
        </authorList>
    </citation>
    <scope>NUCLEOTIDE SEQUENCE</scope>
    <source>
        <strain evidence="3">IPT5</strain>
    </source>
</reference>
<dbReference type="PANTHER" id="PTHR35394">
    <property type="entry name" value="DUF3176 DOMAIN-CONTAINING PROTEIN"/>
    <property type="match status" value="1"/>
</dbReference>
<keyword evidence="2" id="KW-0812">Transmembrane</keyword>
<evidence type="ECO:0000256" key="2">
    <source>
        <dbReference type="SAM" id="Phobius"/>
    </source>
</evidence>
<keyword evidence="2" id="KW-1133">Transmembrane helix</keyword>
<feature type="transmembrane region" description="Helical" evidence="2">
    <location>
        <begin position="152"/>
        <end position="174"/>
    </location>
</feature>